<gene>
    <name evidence="2" type="ORF">BLIN101_02861</name>
</gene>
<evidence type="ECO:0000313" key="3">
    <source>
        <dbReference type="Proteomes" id="UP000234498"/>
    </source>
</evidence>
<name>A0A2H1K0E8_BRELN</name>
<sequence>MLGAPLVFADRRLNDDAGSGECRDQRFSSNPPLLDAEVSLLTWLTLLAALVAETALLAFGAALLLIAEVVLTAVVVACEIVRFHVQLLIR</sequence>
<keyword evidence="1" id="KW-0812">Transmembrane</keyword>
<keyword evidence="1" id="KW-0472">Membrane</keyword>
<proteinExistence type="predicted"/>
<dbReference type="Proteomes" id="UP000234498">
    <property type="component" value="Unassembled WGS sequence"/>
</dbReference>
<evidence type="ECO:0000256" key="1">
    <source>
        <dbReference type="SAM" id="Phobius"/>
    </source>
</evidence>
<accession>A0A2H1K0E8</accession>
<protein>
    <submittedName>
        <fullName evidence="2">Uncharacterized protein</fullName>
    </submittedName>
</protein>
<evidence type="ECO:0000313" key="2">
    <source>
        <dbReference type="EMBL" id="SMX93180.1"/>
    </source>
</evidence>
<organism evidence="2 3">
    <name type="scientific">Brevibacterium linens</name>
    <dbReference type="NCBI Taxonomy" id="1703"/>
    <lineage>
        <taxon>Bacteria</taxon>
        <taxon>Bacillati</taxon>
        <taxon>Actinomycetota</taxon>
        <taxon>Actinomycetes</taxon>
        <taxon>Micrococcales</taxon>
        <taxon>Brevibacteriaceae</taxon>
        <taxon>Brevibacterium</taxon>
    </lineage>
</organism>
<keyword evidence="1" id="KW-1133">Transmembrane helix</keyword>
<feature type="transmembrane region" description="Helical" evidence="1">
    <location>
        <begin position="58"/>
        <end position="81"/>
    </location>
</feature>
<reference evidence="2 3" key="1">
    <citation type="submission" date="2017-03" db="EMBL/GenBank/DDBJ databases">
        <authorList>
            <person name="Afonso C.L."/>
            <person name="Miller P.J."/>
            <person name="Scott M.A."/>
            <person name="Spackman E."/>
            <person name="Goraichik I."/>
            <person name="Dimitrov K.M."/>
            <person name="Suarez D.L."/>
            <person name="Swayne D.E."/>
        </authorList>
    </citation>
    <scope>NUCLEOTIDE SEQUENCE [LARGE SCALE GENOMIC DNA]</scope>
    <source>
        <strain evidence="2 3">Mu101</strain>
    </source>
</reference>
<dbReference type="EMBL" id="FXZA01000023">
    <property type="protein sequence ID" value="SMX93180.1"/>
    <property type="molecule type" value="Genomic_DNA"/>
</dbReference>
<dbReference type="AlphaFoldDB" id="A0A2H1K0E8"/>